<sequence>MGEAAARRTTALPVPADRAPKGCRVAGRSAVPSLTRRLLFPTLAGLACLSLPVRDTPPRPPGTGPAVIRGPHSLVVGYAADSALVHDIAGRVGPAWQRVAGVWGSAACAVVLVPGTERMARVIAGDAVLDGLAAVATLNRVVVNPDQFTRLTPTGRDVVLAHELTHVTTGAAVSGVPIWLVEGFADYVGYRDTGLPARVAAAELAAEVRAGAVPYRLPEREDFEPGAPRIAQAYAEAWLACGLLAARFGEDALVRLYRDAERLGIDAALSELGMTVPGLTAAWRVHVRETLA</sequence>
<gene>
    <name evidence="1" type="ORF">Ssi02_04380</name>
</gene>
<evidence type="ECO:0000313" key="1">
    <source>
        <dbReference type="EMBL" id="GII90207.1"/>
    </source>
</evidence>
<dbReference type="AlphaFoldDB" id="A0A919RB15"/>
<accession>A0A919RB15</accession>
<comment type="caution">
    <text evidence="1">The sequence shown here is derived from an EMBL/GenBank/DDBJ whole genome shotgun (WGS) entry which is preliminary data.</text>
</comment>
<name>A0A919RB15_9ACTN</name>
<keyword evidence="2" id="KW-1185">Reference proteome</keyword>
<organism evidence="1 2">
    <name type="scientific">Sinosporangium siamense</name>
    <dbReference type="NCBI Taxonomy" id="1367973"/>
    <lineage>
        <taxon>Bacteria</taxon>
        <taxon>Bacillati</taxon>
        <taxon>Actinomycetota</taxon>
        <taxon>Actinomycetes</taxon>
        <taxon>Streptosporangiales</taxon>
        <taxon>Streptosporangiaceae</taxon>
        <taxon>Sinosporangium</taxon>
    </lineage>
</organism>
<evidence type="ECO:0000313" key="2">
    <source>
        <dbReference type="Proteomes" id="UP000606172"/>
    </source>
</evidence>
<dbReference type="RefSeq" id="WP_204020478.1">
    <property type="nucleotide sequence ID" value="NZ_BOOW01000006.1"/>
</dbReference>
<protein>
    <submittedName>
        <fullName evidence="1">Uncharacterized protein</fullName>
    </submittedName>
</protein>
<proteinExistence type="predicted"/>
<dbReference type="Proteomes" id="UP000606172">
    <property type="component" value="Unassembled WGS sequence"/>
</dbReference>
<dbReference type="EMBL" id="BOOW01000006">
    <property type="protein sequence ID" value="GII90207.1"/>
    <property type="molecule type" value="Genomic_DNA"/>
</dbReference>
<reference evidence="1" key="1">
    <citation type="submission" date="2021-01" db="EMBL/GenBank/DDBJ databases">
        <title>Whole genome shotgun sequence of Sinosporangium siamense NBRC 109515.</title>
        <authorList>
            <person name="Komaki H."/>
            <person name="Tamura T."/>
        </authorList>
    </citation>
    <scope>NUCLEOTIDE SEQUENCE</scope>
    <source>
        <strain evidence="1">NBRC 109515</strain>
    </source>
</reference>